<dbReference type="GO" id="GO:0008080">
    <property type="term" value="F:N-acetyltransferase activity"/>
    <property type="evidence" value="ECO:0007669"/>
    <property type="project" value="InterPro"/>
</dbReference>
<dbReference type="Gene3D" id="3.40.630.30">
    <property type="match status" value="1"/>
</dbReference>
<name>A0A2T6KQH3_9RHOB</name>
<dbReference type="InterPro" id="IPR016181">
    <property type="entry name" value="Acyl_CoA_acyltransferase"/>
</dbReference>
<dbReference type="SUPFAM" id="SSF55729">
    <property type="entry name" value="Acyl-CoA N-acyltransferases (Nat)"/>
    <property type="match status" value="1"/>
</dbReference>
<accession>A0A2T6KQH3</accession>
<organism evidence="3 4">
    <name type="scientific">Yoonia sediminilitoris</name>
    <dbReference type="NCBI Taxonomy" id="1286148"/>
    <lineage>
        <taxon>Bacteria</taxon>
        <taxon>Pseudomonadati</taxon>
        <taxon>Pseudomonadota</taxon>
        <taxon>Alphaproteobacteria</taxon>
        <taxon>Rhodobacterales</taxon>
        <taxon>Paracoccaceae</taxon>
        <taxon>Yoonia</taxon>
    </lineage>
</organism>
<dbReference type="Pfam" id="PF00583">
    <property type="entry name" value="Acetyltransf_1"/>
    <property type="match status" value="1"/>
</dbReference>
<evidence type="ECO:0000313" key="4">
    <source>
        <dbReference type="Proteomes" id="UP000244523"/>
    </source>
</evidence>
<dbReference type="PANTHER" id="PTHR13947">
    <property type="entry name" value="GNAT FAMILY N-ACETYLTRANSFERASE"/>
    <property type="match status" value="1"/>
</dbReference>
<dbReference type="PROSITE" id="PS51186">
    <property type="entry name" value="GNAT"/>
    <property type="match status" value="1"/>
</dbReference>
<dbReference type="OrthoDB" id="273614at2"/>
<dbReference type="InterPro" id="IPR000182">
    <property type="entry name" value="GNAT_dom"/>
</dbReference>
<protein>
    <submittedName>
        <fullName evidence="3">Ribosomal protein S18 acetylase RimI-like enzyme</fullName>
    </submittedName>
</protein>
<keyword evidence="4" id="KW-1185">Reference proteome</keyword>
<dbReference type="GO" id="GO:0005840">
    <property type="term" value="C:ribosome"/>
    <property type="evidence" value="ECO:0007669"/>
    <property type="project" value="UniProtKB-KW"/>
</dbReference>
<keyword evidence="1" id="KW-0808">Transferase</keyword>
<feature type="domain" description="N-acetyltransferase" evidence="2">
    <location>
        <begin position="3"/>
        <end position="159"/>
    </location>
</feature>
<gene>
    <name evidence="3" type="ORF">C8N45_101391</name>
</gene>
<keyword evidence="3" id="KW-0687">Ribonucleoprotein</keyword>
<evidence type="ECO:0000313" key="3">
    <source>
        <dbReference type="EMBL" id="PUB18803.1"/>
    </source>
</evidence>
<dbReference type="AlphaFoldDB" id="A0A2T6KQH3"/>
<dbReference type="RefSeq" id="WP_108385104.1">
    <property type="nucleotide sequence ID" value="NZ_QBUD01000001.1"/>
</dbReference>
<proteinExistence type="predicted"/>
<dbReference type="PANTHER" id="PTHR13947:SF37">
    <property type="entry name" value="LD18367P"/>
    <property type="match status" value="1"/>
</dbReference>
<dbReference type="InterPro" id="IPR050769">
    <property type="entry name" value="NAT_camello-type"/>
</dbReference>
<dbReference type="Proteomes" id="UP000244523">
    <property type="component" value="Unassembled WGS sequence"/>
</dbReference>
<reference evidence="3 4" key="1">
    <citation type="submission" date="2018-04" db="EMBL/GenBank/DDBJ databases">
        <title>Genomic Encyclopedia of Archaeal and Bacterial Type Strains, Phase II (KMG-II): from individual species to whole genera.</title>
        <authorList>
            <person name="Goeker M."/>
        </authorList>
    </citation>
    <scope>NUCLEOTIDE SEQUENCE [LARGE SCALE GENOMIC DNA]</scope>
    <source>
        <strain evidence="3 4">DSM 29955</strain>
    </source>
</reference>
<sequence length="159" mass="17706">MQFTLRPFTAADADWLVAQHADHYAQVEGFDDSFGPLVAGIIQDFLSDADPRTEAGWIAQADGVRLGSMFCVRINAQTGKLRLFYVVDQARGMGVAQALLDQCLRFARSVGYAQLTLWTHESHVAAGRIYRRNGFERVAAKPVHSFGCDLVEETWQITL</sequence>
<evidence type="ECO:0000256" key="1">
    <source>
        <dbReference type="ARBA" id="ARBA00022679"/>
    </source>
</evidence>
<keyword evidence="3" id="KW-0689">Ribosomal protein</keyword>
<evidence type="ECO:0000259" key="2">
    <source>
        <dbReference type="PROSITE" id="PS51186"/>
    </source>
</evidence>
<dbReference type="CDD" id="cd04301">
    <property type="entry name" value="NAT_SF"/>
    <property type="match status" value="1"/>
</dbReference>
<comment type="caution">
    <text evidence="3">The sequence shown here is derived from an EMBL/GenBank/DDBJ whole genome shotgun (WGS) entry which is preliminary data.</text>
</comment>
<dbReference type="EMBL" id="QBUD01000001">
    <property type="protein sequence ID" value="PUB18803.1"/>
    <property type="molecule type" value="Genomic_DNA"/>
</dbReference>